<dbReference type="InterPro" id="IPR058331">
    <property type="entry name" value="DUF8018"/>
</dbReference>
<evidence type="ECO:0000259" key="1">
    <source>
        <dbReference type="Pfam" id="PF26057"/>
    </source>
</evidence>
<evidence type="ECO:0000313" key="2">
    <source>
        <dbReference type="EMBL" id="KAJ4970312.1"/>
    </source>
</evidence>
<gene>
    <name evidence="2" type="ORF">NE237_003411</name>
</gene>
<proteinExistence type="predicted"/>
<feature type="domain" description="DUF8018" evidence="1">
    <location>
        <begin position="193"/>
        <end position="255"/>
    </location>
</feature>
<dbReference type="Proteomes" id="UP001141806">
    <property type="component" value="Unassembled WGS sequence"/>
</dbReference>
<dbReference type="OrthoDB" id="1876817at2759"/>
<sequence>MPFERSLLQRESLLLVSGEAAAALEILILFHSSGSTSNQWRKLKNPWFPGRTPFRPSCCGTGKKKRFFAQLAHSAGPTCISYLAEEASDRLEFLPSWDSMDQDLLSLYGQYRSTLVDHMDVEKASDFDELETSLFHFHLPSSYLCFVCSREEFDLFNLFQSLNNCGQRRKTKHNERGRTKPTDFVELFSRTSSIFEIKGQILQKMEDLDPGGGWREGGAKFITTHTTTPYTKPGTLNKMVQDLEDRGIESYYFHTFRRNRDRGDL</sequence>
<protein>
    <recommendedName>
        <fullName evidence="1">DUF8018 domain-containing protein</fullName>
    </recommendedName>
</protein>
<dbReference type="AlphaFoldDB" id="A0A9Q0KGY3"/>
<organism evidence="2 3">
    <name type="scientific">Protea cynaroides</name>
    <dbReference type="NCBI Taxonomy" id="273540"/>
    <lineage>
        <taxon>Eukaryota</taxon>
        <taxon>Viridiplantae</taxon>
        <taxon>Streptophyta</taxon>
        <taxon>Embryophyta</taxon>
        <taxon>Tracheophyta</taxon>
        <taxon>Spermatophyta</taxon>
        <taxon>Magnoliopsida</taxon>
        <taxon>Proteales</taxon>
        <taxon>Proteaceae</taxon>
        <taxon>Protea</taxon>
    </lineage>
</organism>
<comment type="caution">
    <text evidence="2">The sequence shown here is derived from an EMBL/GenBank/DDBJ whole genome shotgun (WGS) entry which is preliminary data.</text>
</comment>
<dbReference type="Pfam" id="PF26057">
    <property type="entry name" value="DUF8018"/>
    <property type="match status" value="1"/>
</dbReference>
<name>A0A9Q0KGY3_9MAGN</name>
<dbReference type="EMBL" id="JAMYWD010000005">
    <property type="protein sequence ID" value="KAJ4970312.1"/>
    <property type="molecule type" value="Genomic_DNA"/>
</dbReference>
<reference evidence="2" key="1">
    <citation type="journal article" date="2023" name="Plant J.">
        <title>The genome of the king protea, Protea cynaroides.</title>
        <authorList>
            <person name="Chang J."/>
            <person name="Duong T.A."/>
            <person name="Schoeman C."/>
            <person name="Ma X."/>
            <person name="Roodt D."/>
            <person name="Barker N."/>
            <person name="Li Z."/>
            <person name="Van de Peer Y."/>
            <person name="Mizrachi E."/>
        </authorList>
    </citation>
    <scope>NUCLEOTIDE SEQUENCE</scope>
    <source>
        <tissue evidence="2">Young leaves</tissue>
    </source>
</reference>
<keyword evidence="3" id="KW-1185">Reference proteome</keyword>
<accession>A0A9Q0KGY3</accession>
<evidence type="ECO:0000313" key="3">
    <source>
        <dbReference type="Proteomes" id="UP001141806"/>
    </source>
</evidence>